<feature type="compositionally biased region" description="Basic and acidic residues" evidence="1">
    <location>
        <begin position="509"/>
        <end position="519"/>
    </location>
</feature>
<dbReference type="OrthoDB" id="3553147at2759"/>
<name>A0A6A6J1Z7_9PLEO</name>
<feature type="region of interest" description="Disordered" evidence="1">
    <location>
        <begin position="1"/>
        <end position="26"/>
    </location>
</feature>
<reference evidence="3" key="1">
    <citation type="journal article" date="2020" name="Stud. Mycol.">
        <title>101 Dothideomycetes genomes: a test case for predicting lifestyles and emergence of pathogens.</title>
        <authorList>
            <person name="Haridas S."/>
            <person name="Albert R."/>
            <person name="Binder M."/>
            <person name="Bloem J."/>
            <person name="Labutti K."/>
            <person name="Salamov A."/>
            <person name="Andreopoulos B."/>
            <person name="Baker S."/>
            <person name="Barry K."/>
            <person name="Bills G."/>
            <person name="Bluhm B."/>
            <person name="Cannon C."/>
            <person name="Castanera R."/>
            <person name="Culley D."/>
            <person name="Daum C."/>
            <person name="Ezra D."/>
            <person name="Gonzalez J."/>
            <person name="Henrissat B."/>
            <person name="Kuo A."/>
            <person name="Liang C."/>
            <person name="Lipzen A."/>
            <person name="Lutzoni F."/>
            <person name="Magnuson J."/>
            <person name="Mondo S."/>
            <person name="Nolan M."/>
            <person name="Ohm R."/>
            <person name="Pangilinan J."/>
            <person name="Park H.-J."/>
            <person name="Ramirez L."/>
            <person name="Alfaro M."/>
            <person name="Sun H."/>
            <person name="Tritt A."/>
            <person name="Yoshinaga Y."/>
            <person name="Zwiers L.-H."/>
            <person name="Turgeon B."/>
            <person name="Goodwin S."/>
            <person name="Spatafora J."/>
            <person name="Crous P."/>
            <person name="Grigoriev I."/>
        </authorList>
    </citation>
    <scope>NUCLEOTIDE SEQUENCE</scope>
    <source>
        <strain evidence="3">CBS 122368</strain>
    </source>
</reference>
<keyword evidence="4" id="KW-1185">Reference proteome</keyword>
<dbReference type="InterPro" id="IPR010730">
    <property type="entry name" value="HET"/>
</dbReference>
<dbReference type="EMBL" id="ML987189">
    <property type="protein sequence ID" value="KAF2256222.1"/>
    <property type="molecule type" value="Genomic_DNA"/>
</dbReference>
<proteinExistence type="predicted"/>
<dbReference type="Pfam" id="PF26639">
    <property type="entry name" value="Het-6_barrel"/>
    <property type="match status" value="1"/>
</dbReference>
<dbReference type="Pfam" id="PF06985">
    <property type="entry name" value="HET"/>
    <property type="match status" value="1"/>
</dbReference>
<accession>A0A6A6J1Z7</accession>
<dbReference type="InterPro" id="IPR052895">
    <property type="entry name" value="HetReg/Transcr_Mod"/>
</dbReference>
<protein>
    <submittedName>
        <fullName evidence="3">HET-domain-containing protein</fullName>
    </submittedName>
</protein>
<dbReference type="Proteomes" id="UP000800094">
    <property type="component" value="Unassembled WGS sequence"/>
</dbReference>
<sequence length="628" mass="71059">MEHQSSAEQTRDDGPTLVQPRAPSFYQPLNDSENQIRLLELLPADDTEDPDTLRCTIRHCSIDESLVYRALSYVWGDPKITRRILVDDREAQVTTNLADALFQLRKDGVKSLWIDALCINQKDDVERSHQVQKMKKIYESAVEVIVWLGAGDDLSDHGMKKIRKLAILASCFNIPDICGLHLFQMTAKQRLGLGQHAVRCVQLSRILDKEAEQSIIQLMHRPYWRRAWVIQEVLVARTAVLKCGNAVVPWTELCAAIALLSWREDVLHDGSEAGDGMSRAANLYFSRRPIVALQEIYRRCSVGLNLASVMRFTCNESHLEASEAKDRIYAFLGLLDEEASDAITIDYTTPDAAVFAQATRHLLVRSGLEVLLFSGLAHRKSDIDCPSWVIDWRHTGIKPEHWISIVIGSYEWPGLTSQRIGETELLLNGARIDAVDRVLHFSGALPDVPVMVNAVKVLFKGRPSSLPVREAIAQVVYPYLWAWRQWHRELYTVTMKALFQRGESHCTKTREHAQAEARNSRRPVQGDENLTGQEGMERERQDGLRSVLQNQPIGNRHIFITTNGYLGSAPDATQVGDVVYMLEGSTIPFLLRRGDENRFQLVSSAYVYGMMGGDFWESNPLVEEIVLF</sequence>
<dbReference type="GeneID" id="54580873"/>
<feature type="domain" description="Heterokaryon incompatibility" evidence="2">
    <location>
        <begin position="68"/>
        <end position="232"/>
    </location>
</feature>
<organism evidence="3 4">
    <name type="scientific">Trematosphaeria pertusa</name>
    <dbReference type="NCBI Taxonomy" id="390896"/>
    <lineage>
        <taxon>Eukaryota</taxon>
        <taxon>Fungi</taxon>
        <taxon>Dikarya</taxon>
        <taxon>Ascomycota</taxon>
        <taxon>Pezizomycotina</taxon>
        <taxon>Dothideomycetes</taxon>
        <taxon>Pleosporomycetidae</taxon>
        <taxon>Pleosporales</taxon>
        <taxon>Massarineae</taxon>
        <taxon>Trematosphaeriaceae</taxon>
        <taxon>Trematosphaeria</taxon>
    </lineage>
</organism>
<evidence type="ECO:0000256" key="1">
    <source>
        <dbReference type="SAM" id="MobiDB-lite"/>
    </source>
</evidence>
<evidence type="ECO:0000313" key="4">
    <source>
        <dbReference type="Proteomes" id="UP000800094"/>
    </source>
</evidence>
<feature type="region of interest" description="Disordered" evidence="1">
    <location>
        <begin position="509"/>
        <end position="543"/>
    </location>
</feature>
<evidence type="ECO:0000259" key="2">
    <source>
        <dbReference type="Pfam" id="PF06985"/>
    </source>
</evidence>
<gene>
    <name evidence="3" type="ORF">BU26DRAFT_513057</name>
</gene>
<dbReference type="PANTHER" id="PTHR24148">
    <property type="entry name" value="ANKYRIN REPEAT DOMAIN-CONTAINING PROTEIN 39 HOMOLOG-RELATED"/>
    <property type="match status" value="1"/>
</dbReference>
<feature type="compositionally biased region" description="Basic and acidic residues" evidence="1">
    <location>
        <begin position="1"/>
        <end position="14"/>
    </location>
</feature>
<evidence type="ECO:0000313" key="3">
    <source>
        <dbReference type="EMBL" id="KAF2256222.1"/>
    </source>
</evidence>
<dbReference type="RefSeq" id="XP_033691226.1">
    <property type="nucleotide sequence ID" value="XM_033827543.1"/>
</dbReference>
<dbReference type="AlphaFoldDB" id="A0A6A6J1Z7"/>
<dbReference type="PANTHER" id="PTHR24148:SF64">
    <property type="entry name" value="HETEROKARYON INCOMPATIBILITY DOMAIN-CONTAINING PROTEIN"/>
    <property type="match status" value="1"/>
</dbReference>